<dbReference type="SUPFAM" id="SSF52799">
    <property type="entry name" value="(Phosphotyrosine protein) phosphatases II"/>
    <property type="match status" value="1"/>
</dbReference>
<dbReference type="Proteomes" id="UP000261640">
    <property type="component" value="Unplaced"/>
</dbReference>
<dbReference type="Gene3D" id="3.90.190.10">
    <property type="entry name" value="Protein tyrosine phosphatase superfamily"/>
    <property type="match status" value="1"/>
</dbReference>
<accession>A0A7N8XT51</accession>
<evidence type="ECO:0000259" key="1">
    <source>
        <dbReference type="PROSITE" id="PS50055"/>
    </source>
</evidence>
<dbReference type="PANTHER" id="PTHR46106:SF5">
    <property type="entry name" value="RECEPTOR-TYPE TYROSINE-PROTEIN PHOSPHATASE N2"/>
    <property type="match status" value="1"/>
</dbReference>
<dbReference type="AlphaFoldDB" id="A0A7N8XT51"/>
<dbReference type="PROSITE" id="PS50055">
    <property type="entry name" value="TYR_PHOSPHATASE_PTP"/>
    <property type="match status" value="1"/>
</dbReference>
<sequence length="98" mass="11537">MVWESGCVVIVMLTPLSENGVKQCHHYWPDEGSDFRVIVFFLFLVVSNHADYFCCLCETNETRTVTQFHFLSWMDRGIPNSARVLLDFRLLNKYRKSK</sequence>
<dbReference type="PANTHER" id="PTHR46106">
    <property type="entry name" value="IA-2 PROTEIN TYROSINE PHOSPHATASE, ISOFORM C"/>
    <property type="match status" value="1"/>
</dbReference>
<dbReference type="GO" id="GO:0051046">
    <property type="term" value="P:regulation of secretion"/>
    <property type="evidence" value="ECO:0007669"/>
    <property type="project" value="TreeGrafter"/>
</dbReference>
<dbReference type="InterPro" id="IPR029021">
    <property type="entry name" value="Prot-tyrosine_phosphatase-like"/>
</dbReference>
<evidence type="ECO:0000313" key="2">
    <source>
        <dbReference type="Ensembl" id="ENSMAMP00000055417.1"/>
    </source>
</evidence>
<dbReference type="GO" id="GO:0030141">
    <property type="term" value="C:secretory granule"/>
    <property type="evidence" value="ECO:0007669"/>
    <property type="project" value="InterPro"/>
</dbReference>
<dbReference type="Pfam" id="PF00102">
    <property type="entry name" value="Y_phosphatase"/>
    <property type="match status" value="1"/>
</dbReference>
<organism evidence="2 3">
    <name type="scientific">Mastacembelus armatus</name>
    <name type="common">zig-zag eel</name>
    <dbReference type="NCBI Taxonomy" id="205130"/>
    <lineage>
        <taxon>Eukaryota</taxon>
        <taxon>Metazoa</taxon>
        <taxon>Chordata</taxon>
        <taxon>Craniata</taxon>
        <taxon>Vertebrata</taxon>
        <taxon>Euteleostomi</taxon>
        <taxon>Actinopterygii</taxon>
        <taxon>Neopterygii</taxon>
        <taxon>Teleostei</taxon>
        <taxon>Neoteleostei</taxon>
        <taxon>Acanthomorphata</taxon>
        <taxon>Anabantaria</taxon>
        <taxon>Synbranchiformes</taxon>
        <taxon>Mastacembelidae</taxon>
        <taxon>Mastacembelus</taxon>
    </lineage>
</organism>
<dbReference type="Ensembl" id="ENSMAMT00000046268.1">
    <property type="protein sequence ID" value="ENSMAMP00000055417.1"/>
    <property type="gene ID" value="ENSMAMG00000004302.2"/>
</dbReference>
<evidence type="ECO:0000313" key="3">
    <source>
        <dbReference type="Proteomes" id="UP000261640"/>
    </source>
</evidence>
<name>A0A7N8XT51_9TELE</name>
<feature type="domain" description="Tyrosine-protein phosphatase" evidence="1">
    <location>
        <begin position="1"/>
        <end position="88"/>
    </location>
</feature>
<proteinExistence type="predicted"/>
<reference evidence="2" key="2">
    <citation type="submission" date="2025-09" db="UniProtKB">
        <authorList>
            <consortium name="Ensembl"/>
        </authorList>
    </citation>
    <scope>IDENTIFICATION</scope>
</reference>
<reference evidence="2" key="1">
    <citation type="submission" date="2025-08" db="UniProtKB">
        <authorList>
            <consortium name="Ensembl"/>
        </authorList>
    </citation>
    <scope>IDENTIFICATION</scope>
</reference>
<dbReference type="InterPro" id="IPR000242">
    <property type="entry name" value="PTP_cat"/>
</dbReference>
<dbReference type="GO" id="GO:0035773">
    <property type="term" value="P:insulin secretion involved in cellular response to glucose stimulus"/>
    <property type="evidence" value="ECO:0007669"/>
    <property type="project" value="TreeGrafter"/>
</dbReference>
<dbReference type="InterPro" id="IPR033522">
    <property type="entry name" value="IA-2/IA-2_beta"/>
</dbReference>
<dbReference type="GO" id="GO:0004725">
    <property type="term" value="F:protein tyrosine phosphatase activity"/>
    <property type="evidence" value="ECO:0007669"/>
    <property type="project" value="InterPro"/>
</dbReference>
<dbReference type="GO" id="GO:0045202">
    <property type="term" value="C:synapse"/>
    <property type="evidence" value="ECO:0007669"/>
    <property type="project" value="TreeGrafter"/>
</dbReference>
<protein>
    <submittedName>
        <fullName evidence="2">Protein tyrosine phosphatase receptor type N2</fullName>
    </submittedName>
</protein>
<dbReference type="GeneTree" id="ENSGT00940000154095"/>
<keyword evidence="3" id="KW-1185">Reference proteome</keyword>